<dbReference type="EMBL" id="CP052766">
    <property type="protein sequence ID" value="QJR81243.1"/>
    <property type="molecule type" value="Genomic_DNA"/>
</dbReference>
<dbReference type="InterPro" id="IPR023214">
    <property type="entry name" value="HAD_sf"/>
</dbReference>
<keyword evidence="2" id="KW-0378">Hydrolase</keyword>
<sequence length="194" mass="21201">MVDLSAYKGIVFDMDGTLIDSMGAHIDAWKATCEAFGYPFDADYMYGLGGVPTRNTVKILNEKFGVSHSPDEVAQFKRNAWLKLDHTPELIAETIAVFHHYRPSLKIGIGTGAERRHAEQLLDHHGLLSQIDALVTASDVTHGKPHPETFLTVAQKIGVEPADCVVFEDTEIGLQAAKSAGMDCILVQAGKIQR</sequence>
<dbReference type="OrthoDB" id="9800058at2"/>
<reference evidence="2 3" key="2">
    <citation type="submission" date="2020-04" db="EMBL/GenBank/DDBJ databases">
        <title>Complete genome sequence of Alteromonas pelagimontana 5.12T.</title>
        <authorList>
            <person name="Sinha R.K."/>
            <person name="Krishnan K.P."/>
            <person name="Kurian J.P."/>
        </authorList>
    </citation>
    <scope>NUCLEOTIDE SEQUENCE [LARGE SCALE GENOMIC DNA]</scope>
    <source>
        <strain evidence="2 3">5.12</strain>
    </source>
</reference>
<dbReference type="InterPro" id="IPR051806">
    <property type="entry name" value="HAD-like_SPP"/>
</dbReference>
<dbReference type="PANTHER" id="PTHR43481">
    <property type="entry name" value="FRUCTOSE-1-PHOSPHATE PHOSPHATASE"/>
    <property type="match status" value="1"/>
</dbReference>
<evidence type="ECO:0000313" key="2">
    <source>
        <dbReference type="EMBL" id="QJR81243.1"/>
    </source>
</evidence>
<organism evidence="2 3">
    <name type="scientific">Alteromonas pelagimontana</name>
    <dbReference type="NCBI Taxonomy" id="1858656"/>
    <lineage>
        <taxon>Bacteria</taxon>
        <taxon>Pseudomonadati</taxon>
        <taxon>Pseudomonadota</taxon>
        <taxon>Gammaproteobacteria</taxon>
        <taxon>Alteromonadales</taxon>
        <taxon>Alteromonadaceae</taxon>
        <taxon>Alteromonas/Salinimonas group</taxon>
        <taxon>Alteromonas</taxon>
    </lineage>
</organism>
<dbReference type="SFLD" id="SFLDS00003">
    <property type="entry name" value="Haloacid_Dehalogenase"/>
    <property type="match status" value="1"/>
</dbReference>
<dbReference type="InterPro" id="IPR023198">
    <property type="entry name" value="PGP-like_dom2"/>
</dbReference>
<dbReference type="GO" id="GO:0050308">
    <property type="term" value="F:sugar-phosphatase activity"/>
    <property type="evidence" value="ECO:0007669"/>
    <property type="project" value="TreeGrafter"/>
</dbReference>
<comment type="similarity">
    <text evidence="1">Belongs to the HAD-like hydrolase superfamily. CbbY/CbbZ/Gph/YieH family.</text>
</comment>
<accession>A0A6M4MDR3</accession>
<dbReference type="InterPro" id="IPR010976">
    <property type="entry name" value="B-phosphoglucomutase_hydrolase"/>
</dbReference>
<evidence type="ECO:0000313" key="3">
    <source>
        <dbReference type="Proteomes" id="UP000219285"/>
    </source>
</evidence>
<dbReference type="NCBIfam" id="TIGR01509">
    <property type="entry name" value="HAD-SF-IA-v3"/>
    <property type="match status" value="1"/>
</dbReference>
<dbReference type="InterPro" id="IPR041492">
    <property type="entry name" value="HAD_2"/>
</dbReference>
<gene>
    <name evidence="2" type="ORF">CA267_010845</name>
</gene>
<dbReference type="AlphaFoldDB" id="A0A6M4MDR3"/>
<dbReference type="PRINTS" id="PR00413">
    <property type="entry name" value="HADHALOGNASE"/>
</dbReference>
<dbReference type="InterPro" id="IPR036412">
    <property type="entry name" value="HAD-like_sf"/>
</dbReference>
<keyword evidence="3" id="KW-1185">Reference proteome</keyword>
<dbReference type="Gene3D" id="3.40.50.1000">
    <property type="entry name" value="HAD superfamily/HAD-like"/>
    <property type="match status" value="1"/>
</dbReference>
<dbReference type="SFLD" id="SFLDG01135">
    <property type="entry name" value="C1.5.6:_HAD__Beta-PGM__Phospha"/>
    <property type="match status" value="1"/>
</dbReference>
<dbReference type="KEGG" id="apel:CA267_010845"/>
<reference evidence="3" key="1">
    <citation type="submission" date="2014-12" db="EMBL/GenBank/DDBJ databases">
        <title>Complete genome sequence of a multi-drug resistant Klebsiella pneumoniae.</title>
        <authorList>
            <person name="Hua X."/>
            <person name="Chen Q."/>
            <person name="Li X."/>
            <person name="Feng Y."/>
            <person name="Ruan Z."/>
            <person name="Yu Y."/>
        </authorList>
    </citation>
    <scope>NUCLEOTIDE SEQUENCE [LARGE SCALE GENOMIC DNA]</scope>
    <source>
        <strain evidence="3">5.12</strain>
    </source>
</reference>
<protein>
    <submittedName>
        <fullName evidence="2">Beta-phosphoglucomutase family hydrolase</fullName>
    </submittedName>
</protein>
<dbReference type="Pfam" id="PF13419">
    <property type="entry name" value="HAD_2"/>
    <property type="match status" value="1"/>
</dbReference>
<dbReference type="Proteomes" id="UP000219285">
    <property type="component" value="Chromosome"/>
</dbReference>
<dbReference type="RefSeq" id="WP_075607465.1">
    <property type="nucleotide sequence ID" value="NZ_CP052766.1"/>
</dbReference>
<name>A0A6M4MDR3_9ALTE</name>
<dbReference type="CDD" id="cd07505">
    <property type="entry name" value="HAD_BPGM-like"/>
    <property type="match status" value="1"/>
</dbReference>
<dbReference type="NCBIfam" id="TIGR02009">
    <property type="entry name" value="PGMB-YQAB-SF"/>
    <property type="match status" value="1"/>
</dbReference>
<dbReference type="SFLD" id="SFLDG01129">
    <property type="entry name" value="C1.5:_HAD__Beta-PGM__Phosphata"/>
    <property type="match status" value="1"/>
</dbReference>
<dbReference type="InterPro" id="IPR006439">
    <property type="entry name" value="HAD-SF_hydro_IA"/>
</dbReference>
<dbReference type="Gene3D" id="1.10.150.240">
    <property type="entry name" value="Putative phosphatase, domain 2"/>
    <property type="match status" value="1"/>
</dbReference>
<evidence type="ECO:0000256" key="1">
    <source>
        <dbReference type="ARBA" id="ARBA00006171"/>
    </source>
</evidence>
<dbReference type="PANTHER" id="PTHR43481:SF4">
    <property type="entry name" value="GLYCEROL-1-PHOSPHATE PHOSPHOHYDROLASE 1-RELATED"/>
    <property type="match status" value="1"/>
</dbReference>
<proteinExistence type="inferred from homology"/>
<dbReference type="SUPFAM" id="SSF56784">
    <property type="entry name" value="HAD-like"/>
    <property type="match status" value="1"/>
</dbReference>